<feature type="transmembrane region" description="Helical" evidence="10">
    <location>
        <begin position="119"/>
        <end position="137"/>
    </location>
</feature>
<dbReference type="GO" id="GO:0005524">
    <property type="term" value="F:ATP binding"/>
    <property type="evidence" value="ECO:0007669"/>
    <property type="project" value="UniProtKB-KW"/>
</dbReference>
<keyword evidence="4" id="KW-0479">Metal-binding</keyword>
<feature type="domain" description="HMA" evidence="11">
    <location>
        <begin position="7"/>
        <end position="71"/>
    </location>
</feature>
<dbReference type="InterPro" id="IPR059000">
    <property type="entry name" value="ATPase_P-type_domA"/>
</dbReference>
<keyword evidence="9 10" id="KW-0472">Membrane</keyword>
<feature type="transmembrane region" description="Helical" evidence="10">
    <location>
        <begin position="397"/>
        <end position="424"/>
    </location>
</feature>
<keyword evidence="7" id="KW-1278">Translocase</keyword>
<dbReference type="InterPro" id="IPR001757">
    <property type="entry name" value="P_typ_ATPase"/>
</dbReference>
<dbReference type="Pfam" id="PF00403">
    <property type="entry name" value="HMA"/>
    <property type="match status" value="1"/>
</dbReference>
<evidence type="ECO:0000256" key="3">
    <source>
        <dbReference type="ARBA" id="ARBA00022692"/>
    </source>
</evidence>
<dbReference type="InterPro" id="IPR006121">
    <property type="entry name" value="HMA_dom"/>
</dbReference>
<dbReference type="GO" id="GO:0005507">
    <property type="term" value="F:copper ion binding"/>
    <property type="evidence" value="ECO:0007669"/>
    <property type="project" value="TreeGrafter"/>
</dbReference>
<dbReference type="CDD" id="cd00371">
    <property type="entry name" value="HMA"/>
    <property type="match status" value="1"/>
</dbReference>
<keyword evidence="3 10" id="KW-0812">Transmembrane</keyword>
<dbReference type="GO" id="GO:0055070">
    <property type="term" value="P:copper ion homeostasis"/>
    <property type="evidence" value="ECO:0007669"/>
    <property type="project" value="TreeGrafter"/>
</dbReference>
<dbReference type="Pfam" id="PF00702">
    <property type="entry name" value="Hydrolase"/>
    <property type="match status" value="1"/>
</dbReference>
<feature type="transmembrane region" description="Helical" evidence="10">
    <location>
        <begin position="157"/>
        <end position="178"/>
    </location>
</feature>
<dbReference type="InterPro" id="IPR036412">
    <property type="entry name" value="HAD-like_sf"/>
</dbReference>
<evidence type="ECO:0000256" key="9">
    <source>
        <dbReference type="ARBA" id="ARBA00023136"/>
    </source>
</evidence>
<feature type="transmembrane region" description="Helical" evidence="10">
    <location>
        <begin position="209"/>
        <end position="227"/>
    </location>
</feature>
<dbReference type="InterPro" id="IPR023298">
    <property type="entry name" value="ATPase_P-typ_TM_dom_sf"/>
</dbReference>
<evidence type="ECO:0000256" key="4">
    <source>
        <dbReference type="ARBA" id="ARBA00022723"/>
    </source>
</evidence>
<dbReference type="InterPro" id="IPR018303">
    <property type="entry name" value="ATPase_P-typ_P_site"/>
</dbReference>
<dbReference type="AlphaFoldDB" id="A0A6J7IDK7"/>
<dbReference type="PRINTS" id="PR00119">
    <property type="entry name" value="CATATPASE"/>
</dbReference>
<dbReference type="FunFam" id="2.70.150.10:FF:000002">
    <property type="entry name" value="Copper-transporting ATPase 1, putative"/>
    <property type="match status" value="1"/>
</dbReference>
<dbReference type="Gene3D" id="2.70.150.10">
    <property type="entry name" value="Calcium-transporting ATPase, cytoplasmic transduction domain A"/>
    <property type="match status" value="1"/>
</dbReference>
<dbReference type="InterPro" id="IPR017969">
    <property type="entry name" value="Heavy-metal-associated_CS"/>
</dbReference>
<dbReference type="PROSITE" id="PS00154">
    <property type="entry name" value="ATPASE_E1_E2"/>
    <property type="match status" value="1"/>
</dbReference>
<dbReference type="PANTHER" id="PTHR43520">
    <property type="entry name" value="ATP7, ISOFORM B"/>
    <property type="match status" value="1"/>
</dbReference>
<dbReference type="InterPro" id="IPR027256">
    <property type="entry name" value="P-typ_ATPase_IB"/>
</dbReference>
<dbReference type="SFLD" id="SFLDG00002">
    <property type="entry name" value="C1.7:_P-type_atpase_like"/>
    <property type="match status" value="1"/>
</dbReference>
<organism evidence="12">
    <name type="scientific">freshwater metagenome</name>
    <dbReference type="NCBI Taxonomy" id="449393"/>
    <lineage>
        <taxon>unclassified sequences</taxon>
        <taxon>metagenomes</taxon>
        <taxon>ecological metagenomes</taxon>
    </lineage>
</organism>
<dbReference type="Gene3D" id="3.40.1110.10">
    <property type="entry name" value="Calcium-transporting ATPase, cytoplasmic domain N"/>
    <property type="match status" value="1"/>
</dbReference>
<accession>A0A6J7IDK7</accession>
<dbReference type="Pfam" id="PF00122">
    <property type="entry name" value="E1-E2_ATPase"/>
    <property type="match status" value="1"/>
</dbReference>
<evidence type="ECO:0000256" key="6">
    <source>
        <dbReference type="ARBA" id="ARBA00022840"/>
    </source>
</evidence>
<dbReference type="PRINTS" id="PR00943">
    <property type="entry name" value="CUATPASE"/>
</dbReference>
<dbReference type="SUPFAM" id="SSF56784">
    <property type="entry name" value="HAD-like"/>
    <property type="match status" value="1"/>
</dbReference>
<dbReference type="FunFam" id="3.30.70.100:FF:000005">
    <property type="entry name" value="Copper-exporting P-type ATPase A"/>
    <property type="match status" value="1"/>
</dbReference>
<comment type="subcellular location">
    <subcellularLocation>
        <location evidence="1">Endomembrane system</location>
        <topology evidence="1">Multi-pass membrane protein</topology>
    </subcellularLocation>
</comment>
<evidence type="ECO:0000256" key="2">
    <source>
        <dbReference type="ARBA" id="ARBA00006024"/>
    </source>
</evidence>
<reference evidence="12" key="1">
    <citation type="submission" date="2020-05" db="EMBL/GenBank/DDBJ databases">
        <authorList>
            <person name="Chiriac C."/>
            <person name="Salcher M."/>
            <person name="Ghai R."/>
            <person name="Kavagutti S V."/>
        </authorList>
    </citation>
    <scope>NUCLEOTIDE SEQUENCE</scope>
</reference>
<evidence type="ECO:0000256" key="7">
    <source>
        <dbReference type="ARBA" id="ARBA00022967"/>
    </source>
</evidence>
<proteinExistence type="inferred from homology"/>
<dbReference type="NCBIfam" id="TIGR01494">
    <property type="entry name" value="ATPase_P-type"/>
    <property type="match status" value="1"/>
</dbReference>
<dbReference type="GO" id="GO:0012505">
    <property type="term" value="C:endomembrane system"/>
    <property type="evidence" value="ECO:0007669"/>
    <property type="project" value="UniProtKB-SubCell"/>
</dbReference>
<feature type="transmembrane region" description="Helical" evidence="10">
    <location>
        <begin position="94"/>
        <end position="113"/>
    </location>
</feature>
<dbReference type="PROSITE" id="PS01047">
    <property type="entry name" value="HMA_1"/>
    <property type="match status" value="1"/>
</dbReference>
<dbReference type="InterPro" id="IPR044492">
    <property type="entry name" value="P_typ_ATPase_HD_dom"/>
</dbReference>
<evidence type="ECO:0000256" key="1">
    <source>
        <dbReference type="ARBA" id="ARBA00004127"/>
    </source>
</evidence>
<dbReference type="Gene3D" id="3.40.50.1000">
    <property type="entry name" value="HAD superfamily/HAD-like"/>
    <property type="match status" value="1"/>
</dbReference>
<dbReference type="SUPFAM" id="SSF81660">
    <property type="entry name" value="Metal cation-transporting ATPase, ATP-binding domain N"/>
    <property type="match status" value="1"/>
</dbReference>
<dbReference type="NCBIfam" id="TIGR01525">
    <property type="entry name" value="ATPase-IB_hvy"/>
    <property type="match status" value="1"/>
</dbReference>
<dbReference type="InterPro" id="IPR023299">
    <property type="entry name" value="ATPase_P-typ_cyto_dom_N"/>
</dbReference>
<dbReference type="EMBL" id="CAFBNF010000007">
    <property type="protein sequence ID" value="CAB4929253.1"/>
    <property type="molecule type" value="Genomic_DNA"/>
</dbReference>
<dbReference type="SUPFAM" id="SSF81665">
    <property type="entry name" value="Calcium ATPase, transmembrane domain M"/>
    <property type="match status" value="1"/>
</dbReference>
<comment type="similarity">
    <text evidence="2">Belongs to the cation transport ATPase (P-type) (TC 3.A.3) family. Type IB subfamily.</text>
</comment>
<dbReference type="PROSITE" id="PS50846">
    <property type="entry name" value="HMA_2"/>
    <property type="match status" value="1"/>
</dbReference>
<evidence type="ECO:0000256" key="10">
    <source>
        <dbReference type="SAM" id="Phobius"/>
    </source>
</evidence>
<dbReference type="InterPro" id="IPR008250">
    <property type="entry name" value="ATPase_P-typ_transduc_dom_A_sf"/>
</dbReference>
<dbReference type="GO" id="GO:0016887">
    <property type="term" value="F:ATP hydrolysis activity"/>
    <property type="evidence" value="ECO:0007669"/>
    <property type="project" value="InterPro"/>
</dbReference>
<dbReference type="Gene3D" id="3.30.70.100">
    <property type="match status" value="1"/>
</dbReference>
<dbReference type="GO" id="GO:0016020">
    <property type="term" value="C:membrane"/>
    <property type="evidence" value="ECO:0007669"/>
    <property type="project" value="InterPro"/>
</dbReference>
<protein>
    <submittedName>
        <fullName evidence="12">Unannotated protein</fullName>
    </submittedName>
</protein>
<dbReference type="InterPro" id="IPR023214">
    <property type="entry name" value="HAD_sf"/>
</dbReference>
<dbReference type="GO" id="GO:0043682">
    <property type="term" value="F:P-type divalent copper transporter activity"/>
    <property type="evidence" value="ECO:0007669"/>
    <property type="project" value="TreeGrafter"/>
</dbReference>
<keyword evidence="6" id="KW-0067">ATP-binding</keyword>
<dbReference type="SFLD" id="SFLDS00003">
    <property type="entry name" value="Haloacid_Dehalogenase"/>
    <property type="match status" value="1"/>
</dbReference>
<evidence type="ECO:0000256" key="8">
    <source>
        <dbReference type="ARBA" id="ARBA00022989"/>
    </source>
</evidence>
<dbReference type="SFLD" id="SFLDF00027">
    <property type="entry name" value="p-type_atpase"/>
    <property type="match status" value="1"/>
</dbReference>
<sequence>MSLEAAESVDLTVTGMTCTSCAARIERRLNKVPGVSATVNYATSVAHVEHASTVSVDALVATIEATGYRAIAPSEAESGVVDAIERDEEHAIRLRFIVSGALAVPVLVLSMVPALQFPFWQWVAFALATPVVAWGAWPFHHAAWLNARHRAATMDTLISVGVLAAWLWSTWALFFGGAGGADYTMSLEWLVPRSGHSGTMADAMSTPHLYLEVAATVPVFILAGRWFELRAKQNGSAALRALLALGAKDASLLDGADPVTGEGGREVAISASALRVGDVFVVRPGETIATDAVVLLGVSAVDEAMLTGESVPIEVEPGSAVTGATVNVSGRLVVRAIRVGFDTRLAQMGRLITAAQNSKAPVQRLADRVSSVFVPVVIGLALLTLGGWWLATGSTQAAFTAAVSVLIIACPCALGLATPTALLVGTGRGAQLGIVIRGPEVLEDTRHITTIALDKTGTITTGRMTLGEVTALGPTDEFLHLVGSLEHASEHPVARAIAGGAVERLGLVGLEGLASVEAFTSSAGLGVSGIVNGRHIAAGRIDWLTAHFSVDVVASRPLERAIASAAEAGATVVAVAIDGAGAGVVSVSDTVKPTSAQAIAELRDLGLRPVLITGDNLSSAQAVAAQVGIPSVDVVANVRPEDKVAEIARLQATGAVVAMVGDGVNDAAALAAADLGLAMGTGADAAIEASDLTLVSGDLRSAATAIRLARRTLRTIRGNLLWAFGYNVAMIPLAMAGLLTPLLAGAAMALSSVFVVSNSLRLRSFI</sequence>
<evidence type="ECO:0000256" key="5">
    <source>
        <dbReference type="ARBA" id="ARBA00022741"/>
    </source>
</evidence>
<dbReference type="CDD" id="cd02094">
    <property type="entry name" value="P-type_ATPase_Cu-like"/>
    <property type="match status" value="1"/>
</dbReference>
<keyword evidence="8 10" id="KW-1133">Transmembrane helix</keyword>
<evidence type="ECO:0000259" key="11">
    <source>
        <dbReference type="PROSITE" id="PS50846"/>
    </source>
</evidence>
<dbReference type="PANTHER" id="PTHR43520:SF8">
    <property type="entry name" value="P-TYPE CU(+) TRANSPORTER"/>
    <property type="match status" value="1"/>
</dbReference>
<evidence type="ECO:0000313" key="12">
    <source>
        <dbReference type="EMBL" id="CAB4929253.1"/>
    </source>
</evidence>
<dbReference type="SUPFAM" id="SSF55008">
    <property type="entry name" value="HMA, heavy metal-associated domain"/>
    <property type="match status" value="1"/>
</dbReference>
<feature type="transmembrane region" description="Helical" evidence="10">
    <location>
        <begin position="720"/>
        <end position="736"/>
    </location>
</feature>
<keyword evidence="5" id="KW-0547">Nucleotide-binding</keyword>
<dbReference type="InterPro" id="IPR036163">
    <property type="entry name" value="HMA_dom_sf"/>
</dbReference>
<name>A0A6J7IDK7_9ZZZZ</name>
<dbReference type="SUPFAM" id="SSF81653">
    <property type="entry name" value="Calcium ATPase, transduction domain A"/>
    <property type="match status" value="1"/>
</dbReference>
<gene>
    <name evidence="12" type="ORF">UFOPK3773_00141</name>
</gene>
<feature type="transmembrane region" description="Helical" evidence="10">
    <location>
        <begin position="372"/>
        <end position="391"/>
    </location>
</feature>